<dbReference type="PANTHER" id="PTHR47966">
    <property type="entry name" value="BETA-SITE APP-CLEAVING ENZYME, ISOFORM A-RELATED"/>
    <property type="match status" value="1"/>
</dbReference>
<accession>A0A1X2HFG1</accession>
<dbReference type="InterPro" id="IPR021109">
    <property type="entry name" value="Peptidase_aspartic_dom_sf"/>
</dbReference>
<dbReference type="GO" id="GO:0004190">
    <property type="term" value="F:aspartic-type endopeptidase activity"/>
    <property type="evidence" value="ECO:0007669"/>
    <property type="project" value="UniProtKB-KW"/>
</dbReference>
<comment type="similarity">
    <text evidence="1">Belongs to the peptidase A1 family.</text>
</comment>
<dbReference type="Proteomes" id="UP000242180">
    <property type="component" value="Unassembled WGS sequence"/>
</dbReference>
<gene>
    <name evidence="5" type="ORF">BCR43DRAFT_523417</name>
</gene>
<proteinExistence type="inferred from homology"/>
<dbReference type="Pfam" id="PF00026">
    <property type="entry name" value="Asp"/>
    <property type="match status" value="2"/>
</dbReference>
<dbReference type="InterPro" id="IPR034164">
    <property type="entry name" value="Pepsin-like_dom"/>
</dbReference>
<dbReference type="AlphaFoldDB" id="A0A1X2HFG1"/>
<keyword evidence="2" id="KW-0378">Hydrolase</keyword>
<dbReference type="InterPro" id="IPR001461">
    <property type="entry name" value="Aspartic_peptidase_A1"/>
</dbReference>
<keyword evidence="2" id="KW-0064">Aspartyl protease</keyword>
<evidence type="ECO:0000313" key="6">
    <source>
        <dbReference type="Proteomes" id="UP000242180"/>
    </source>
</evidence>
<dbReference type="PROSITE" id="PS00141">
    <property type="entry name" value="ASP_PROTEASE"/>
    <property type="match status" value="1"/>
</dbReference>
<comment type="caution">
    <text evidence="5">The sequence shown here is derived from an EMBL/GenBank/DDBJ whole genome shotgun (WGS) entry which is preliminary data.</text>
</comment>
<dbReference type="EMBL" id="MCGN01000004">
    <property type="protein sequence ID" value="ORY97196.1"/>
    <property type="molecule type" value="Genomic_DNA"/>
</dbReference>
<dbReference type="GO" id="GO:0006508">
    <property type="term" value="P:proteolysis"/>
    <property type="evidence" value="ECO:0007669"/>
    <property type="project" value="InterPro"/>
</dbReference>
<dbReference type="OrthoDB" id="2747330at2759"/>
<dbReference type="InterPro" id="IPR033121">
    <property type="entry name" value="PEPTIDASE_A1"/>
</dbReference>
<evidence type="ECO:0000256" key="1">
    <source>
        <dbReference type="ARBA" id="ARBA00007447"/>
    </source>
</evidence>
<dbReference type="InterPro" id="IPR001969">
    <property type="entry name" value="Aspartic_peptidase_AS"/>
</dbReference>
<keyword evidence="6" id="KW-1185">Reference proteome</keyword>
<name>A0A1X2HFG1_SYNRA</name>
<feature type="signal peptide" evidence="3">
    <location>
        <begin position="1"/>
        <end position="17"/>
    </location>
</feature>
<evidence type="ECO:0000259" key="4">
    <source>
        <dbReference type="PROSITE" id="PS51767"/>
    </source>
</evidence>
<feature type="chain" id="PRO_5012259269" evidence="3">
    <location>
        <begin position="18"/>
        <end position="436"/>
    </location>
</feature>
<dbReference type="PROSITE" id="PS51767">
    <property type="entry name" value="PEPTIDASE_A1"/>
    <property type="match status" value="1"/>
</dbReference>
<keyword evidence="3" id="KW-0732">Signal</keyword>
<feature type="domain" description="Peptidase A1" evidence="4">
    <location>
        <begin position="47"/>
        <end position="420"/>
    </location>
</feature>
<protein>
    <submittedName>
        <fullName evidence="5">Aspartic peptidase domain-containing protein</fullName>
    </submittedName>
</protein>
<organism evidence="5 6">
    <name type="scientific">Syncephalastrum racemosum</name>
    <name type="common">Filamentous fungus</name>
    <dbReference type="NCBI Taxonomy" id="13706"/>
    <lineage>
        <taxon>Eukaryota</taxon>
        <taxon>Fungi</taxon>
        <taxon>Fungi incertae sedis</taxon>
        <taxon>Mucoromycota</taxon>
        <taxon>Mucoromycotina</taxon>
        <taxon>Mucoromycetes</taxon>
        <taxon>Mucorales</taxon>
        <taxon>Syncephalastraceae</taxon>
        <taxon>Syncephalastrum</taxon>
    </lineage>
</organism>
<dbReference type="InParanoid" id="A0A1X2HFG1"/>
<evidence type="ECO:0000313" key="5">
    <source>
        <dbReference type="EMBL" id="ORY97196.1"/>
    </source>
</evidence>
<dbReference type="OMA" id="SPFWKIP"/>
<sequence length="436" mass="45712">MGSLFLFTLLGVSAVNALSVNDLLFHASQQENGVVPSIPLRFQNGVATIDFSLGTPGQNFTGVFDTGSPFTWATSDKCTAGSCASVPNKNKFHRLQSSTNKPLPTVFDYSYIDGTHVRLQPELDTVTFSDALQFPAHLFGEALEVQGAPPGSPATARVGLGGYSQSAIQKVLGTGIDAADSQTPSLLKGGLIKRAAGDDHYATGYGGSGSPGFKKLGKRAPLGDIQGDSSSSSGTAEFRWVLGSDKDMYHDPLYDLPLVPVGTSDVDSPFWKIPIKGLALARNDSGGAGNGTQANNSQEYPFSNGMVGEVASSLANLLVPSHVADAVNQAIGATKNNEGVYTLSCNARQNGPSLVIHLETVDAILRPQHYIARLEHVSEGTDGCYSTLAASPNAQVYLGGPFFRAFYLEYALGEKKLLIAESATDGLGSLHAAAAH</sequence>
<evidence type="ECO:0000256" key="3">
    <source>
        <dbReference type="SAM" id="SignalP"/>
    </source>
</evidence>
<dbReference type="STRING" id="13706.A0A1X2HFG1"/>
<evidence type="ECO:0000256" key="2">
    <source>
        <dbReference type="ARBA" id="ARBA00022750"/>
    </source>
</evidence>
<keyword evidence="2" id="KW-0645">Protease</keyword>
<dbReference type="CDD" id="cd05471">
    <property type="entry name" value="pepsin_like"/>
    <property type="match status" value="1"/>
</dbReference>
<dbReference type="PANTHER" id="PTHR47966:SF74">
    <property type="entry name" value="AGR407CP"/>
    <property type="match status" value="1"/>
</dbReference>
<dbReference type="SUPFAM" id="SSF50630">
    <property type="entry name" value="Acid proteases"/>
    <property type="match status" value="1"/>
</dbReference>
<reference evidence="5 6" key="1">
    <citation type="submission" date="2016-07" db="EMBL/GenBank/DDBJ databases">
        <title>Pervasive Adenine N6-methylation of Active Genes in Fungi.</title>
        <authorList>
            <consortium name="DOE Joint Genome Institute"/>
            <person name="Mondo S.J."/>
            <person name="Dannebaum R.O."/>
            <person name="Kuo R.C."/>
            <person name="Labutti K."/>
            <person name="Haridas S."/>
            <person name="Kuo A."/>
            <person name="Salamov A."/>
            <person name="Ahrendt S.R."/>
            <person name="Lipzen A."/>
            <person name="Sullivan W."/>
            <person name="Andreopoulos W.B."/>
            <person name="Clum A."/>
            <person name="Lindquist E."/>
            <person name="Daum C."/>
            <person name="Ramamoorthy G.K."/>
            <person name="Gryganskyi A."/>
            <person name="Culley D."/>
            <person name="Magnuson J.K."/>
            <person name="James T.Y."/>
            <person name="O'Malley M.A."/>
            <person name="Stajich J.E."/>
            <person name="Spatafora J.W."/>
            <person name="Visel A."/>
            <person name="Grigoriev I.V."/>
        </authorList>
    </citation>
    <scope>NUCLEOTIDE SEQUENCE [LARGE SCALE GENOMIC DNA]</scope>
    <source>
        <strain evidence="5 6">NRRL 2496</strain>
    </source>
</reference>
<dbReference type="Gene3D" id="2.40.70.10">
    <property type="entry name" value="Acid Proteases"/>
    <property type="match status" value="2"/>
</dbReference>